<dbReference type="Gene3D" id="2.120.10.80">
    <property type="entry name" value="Kelch-type beta propeller"/>
    <property type="match status" value="1"/>
</dbReference>
<organism evidence="3 4">
    <name type="scientific">Arthrobotrys flagrans</name>
    <name type="common">Nematode-trapping fungus</name>
    <name type="synonym">Trichothecium flagrans</name>
    <dbReference type="NCBI Taxonomy" id="97331"/>
    <lineage>
        <taxon>Eukaryota</taxon>
        <taxon>Fungi</taxon>
        <taxon>Dikarya</taxon>
        <taxon>Ascomycota</taxon>
        <taxon>Pezizomycotina</taxon>
        <taxon>Orbiliomycetes</taxon>
        <taxon>Orbiliales</taxon>
        <taxon>Orbiliaceae</taxon>
        <taxon>Arthrobotrys</taxon>
    </lineage>
</organism>
<dbReference type="GeneID" id="93590685"/>
<keyword evidence="4" id="KW-1185">Reference proteome</keyword>
<gene>
    <name evidence="3" type="ORF">DFL_008374</name>
</gene>
<dbReference type="InterPro" id="IPR015915">
    <property type="entry name" value="Kelch-typ_b-propeller"/>
</dbReference>
<feature type="region of interest" description="Disordered" evidence="1">
    <location>
        <begin position="586"/>
        <end position="623"/>
    </location>
</feature>
<sequence length="623" mass="66902">MNISALDPRFDFCSVWNHASIIYRNKLYIIQGNAAYKIGESATGSNLVVEEGNKSRRGTSIPTDPWLRYISLDDSFSVGDIGNRISFLAPDEINLKLPSRKNPILWDIAGPAWSDGGNRGLIVYSLGLPIGNVTNTVGSRNSLWYSIAGNDTSGPNFGAFSFPNGAITIDYPYTDTTKYYASRNSYFDYDEGIGYIVGGIVNDTPTSSFLTYGPGSQAWRNSSLPWGVTAGDGAMGTFRINNRTVHVYTGGEVNGVNSNFDIARIFDSRSNIWYDQPLTGFQGRIPSPRRGSCTTVVAAPDGSSYQMLMFGGASDDEGSLPFSELWALNIPAFTWVLLDNSAPRSDAPHIPGGRFGSTCHLIQGNKLMVFGGSKVKVVERFAAPSTCDLKSNAGFIMDLSNAAWLENYDGKKANYTVPERVRAVIGGDPTGGATVGQPVDGFADPTLSEILRVPVNTASSSPTSTESGNSPIPTSGSGEGGLATGAIVGIAIAAVIIAIGGLFFLYRWTKNRKRQKLEGSDPDNLNSKSELPGLPNNLGYDEQKKIYRDHAGNVIARQELGEDSVNRTELPAGYMQDQNVMELPAKDSTHPVELPADVPYAELPDGHSRQLPAPPVPPKAPGV</sequence>
<evidence type="ECO:0000313" key="3">
    <source>
        <dbReference type="EMBL" id="RVD80477.1"/>
    </source>
</evidence>
<protein>
    <recommendedName>
        <fullName evidence="5">Kelch repeat protein</fullName>
    </recommendedName>
</protein>
<evidence type="ECO:0000256" key="1">
    <source>
        <dbReference type="SAM" id="MobiDB-lite"/>
    </source>
</evidence>
<feature type="compositionally biased region" description="Low complexity" evidence="1">
    <location>
        <begin position="457"/>
        <end position="470"/>
    </location>
</feature>
<dbReference type="EMBL" id="SAEB01000012">
    <property type="protein sequence ID" value="RVD80477.1"/>
    <property type="molecule type" value="Genomic_DNA"/>
</dbReference>
<name>A0A436ZNI7_ARTFL</name>
<reference evidence="3 4" key="1">
    <citation type="submission" date="2019-01" db="EMBL/GenBank/DDBJ databases">
        <title>Intercellular communication is required for trap formation in the nematode-trapping fungus Duddingtonia flagrans.</title>
        <authorList>
            <person name="Youssar L."/>
            <person name="Wernet V."/>
            <person name="Hensel N."/>
            <person name="Hildebrandt H.-G."/>
            <person name="Fischer R."/>
        </authorList>
    </citation>
    <scope>NUCLEOTIDE SEQUENCE [LARGE SCALE GENOMIC DNA]</scope>
    <source>
        <strain evidence="3 4">CBS H-5679</strain>
    </source>
</reference>
<dbReference type="RefSeq" id="XP_067486021.1">
    <property type="nucleotide sequence ID" value="XM_067638097.1"/>
</dbReference>
<feature type="region of interest" description="Disordered" evidence="1">
    <location>
        <begin position="456"/>
        <end position="477"/>
    </location>
</feature>
<dbReference type="AlphaFoldDB" id="A0A436ZNI7"/>
<dbReference type="VEuPathDB" id="FungiDB:DFL_008374"/>
<feature type="region of interest" description="Disordered" evidence="1">
    <location>
        <begin position="515"/>
        <end position="537"/>
    </location>
</feature>
<dbReference type="OrthoDB" id="10251809at2759"/>
<keyword evidence="2" id="KW-1133">Transmembrane helix</keyword>
<dbReference type="SUPFAM" id="SSF117281">
    <property type="entry name" value="Kelch motif"/>
    <property type="match status" value="1"/>
</dbReference>
<keyword evidence="2" id="KW-0472">Membrane</keyword>
<comment type="caution">
    <text evidence="3">The sequence shown here is derived from an EMBL/GenBank/DDBJ whole genome shotgun (WGS) entry which is preliminary data.</text>
</comment>
<dbReference type="Proteomes" id="UP000283090">
    <property type="component" value="Unassembled WGS sequence"/>
</dbReference>
<evidence type="ECO:0000256" key="2">
    <source>
        <dbReference type="SAM" id="Phobius"/>
    </source>
</evidence>
<evidence type="ECO:0008006" key="5">
    <source>
        <dbReference type="Google" id="ProtNLM"/>
    </source>
</evidence>
<proteinExistence type="predicted"/>
<feature type="compositionally biased region" description="Pro residues" evidence="1">
    <location>
        <begin position="612"/>
        <end position="623"/>
    </location>
</feature>
<evidence type="ECO:0000313" key="4">
    <source>
        <dbReference type="Proteomes" id="UP000283090"/>
    </source>
</evidence>
<keyword evidence="2" id="KW-0812">Transmembrane</keyword>
<dbReference type="STRING" id="97331.A0A436ZNI7"/>
<feature type="transmembrane region" description="Helical" evidence="2">
    <location>
        <begin position="482"/>
        <end position="506"/>
    </location>
</feature>
<accession>A0A436ZNI7</accession>